<feature type="repeat" description="TPR" evidence="3">
    <location>
        <begin position="1086"/>
        <end position="1119"/>
    </location>
</feature>
<feature type="repeat" description="TPR" evidence="3">
    <location>
        <begin position="848"/>
        <end position="881"/>
    </location>
</feature>
<feature type="repeat" description="TPR" evidence="3">
    <location>
        <begin position="712"/>
        <end position="745"/>
    </location>
</feature>
<feature type="repeat" description="TPR" evidence="3">
    <location>
        <begin position="1052"/>
        <end position="1085"/>
    </location>
</feature>
<feature type="repeat" description="TPR" evidence="3">
    <location>
        <begin position="916"/>
        <end position="949"/>
    </location>
</feature>
<feature type="repeat" description="TPR" evidence="3">
    <location>
        <begin position="610"/>
        <end position="643"/>
    </location>
</feature>
<accession>A0A8D4BEN0</accession>
<dbReference type="GO" id="GO:0046813">
    <property type="term" value="P:receptor-mediated virion attachment to host cell"/>
    <property type="evidence" value="ECO:0007669"/>
    <property type="project" value="TreeGrafter"/>
</dbReference>
<dbReference type="GO" id="GO:0009279">
    <property type="term" value="C:cell outer membrane"/>
    <property type="evidence" value="ECO:0007669"/>
    <property type="project" value="TreeGrafter"/>
</dbReference>
<keyword evidence="2 3" id="KW-0802">TPR repeat</keyword>
<dbReference type="Proteomes" id="UP000002066">
    <property type="component" value="Plasmid pSFLA02"/>
</dbReference>
<feature type="repeat" description="TPR" evidence="3">
    <location>
        <begin position="814"/>
        <end position="847"/>
    </location>
</feature>
<protein>
    <submittedName>
        <fullName evidence="4">Tetratricopeptide TPR_1 repeat-containing protein</fullName>
    </submittedName>
</protein>
<feature type="repeat" description="TPR" evidence="3">
    <location>
        <begin position="746"/>
        <end position="779"/>
    </location>
</feature>
<feature type="repeat" description="TPR" evidence="3">
    <location>
        <begin position="984"/>
        <end position="1017"/>
    </location>
</feature>
<evidence type="ECO:0000313" key="5">
    <source>
        <dbReference type="Proteomes" id="UP000002066"/>
    </source>
</evidence>
<keyword evidence="1" id="KW-0677">Repeat</keyword>
<feature type="repeat" description="TPR" evidence="3">
    <location>
        <begin position="576"/>
        <end position="609"/>
    </location>
</feature>
<dbReference type="SUPFAM" id="SSF48452">
    <property type="entry name" value="TPR-like"/>
    <property type="match status" value="3"/>
</dbReference>
<sequence length="1261" mass="138420">MSGSGTRRLSRGELIRQRAKARFVGRRAQLALFTENLSKDPLSEEAPADFLFHVRGVGGVGKSTLLRQWQEAARRAEAVTAVVDENDVHGVQQAMVELARQLAEQAGPCKEFDKAVEQYRREQAAQADPMLVEGEASVSSRMVTQAALGAASLIPGAGVVTAMANPDAAAQGLDRIRAASRTRAQRRGGQGDETGMSRAFVCELERLCRRQRWVVLFFDTWEQTAQYLDGWLLRLLDEEFGPVPANVIVVLAGRDELSEREWAPLRDQVADVPLEVFTEAETRSLLTSRGVTDVGVVEAVLQLSMGLPLLVELLALARPRTSEDVDAGGNLADVAVERFVQWITDPEKREAVRACALPLQLNEDVFTEAAGPGAEGLWEWLRGQPFISGRGDYKHYHAVVRASMIRQQRTHSPQGWTSAHLRLAETHATWRAAVEARLPEAKRWDDAEWRRHRLDETYHRLCAHPGTYLTDALEQVVQAAGQETAVLRQWIETLEQAAQDTADTTLFAWTGRLRDTLTGDDPRLTCLEVLLSHSQLSSESRSWAHTHRGILLYRSDQDEEALTEFDRAIAHNARNALAWARRGEEHRLLGNEDQAVADLTAALELEPTNAWALGSRGETHQQAGRNQEAVADLTAALELDPTLTWALGARGDTHRQAGRYDEAVTDYTAALELDPTLTWALGARGETHRQAGRYDEAVTDYTAALELDPTYATALGARGQAHQQAGRHEQAVTDLTAALELDPTYAAALGARGDTHRLAGRYDEAVTDLTAALELDPTYAAALGARGDTHRQAGRYDEAVTDYTAALELDPTYATALGARGETHRQAGRYDEAVTDLTATLELDPTYAAALGSRGDAHKQASRYDEAVTDYTAALELDPTYATALGSRGDAHRQAGRYDEAVTDLTAALELDPTNAWAIGSRGQAHQQAGRYDEAVTDLTAALELDPTLTWALGARGETHQQAGRYEQAVADYTAALELDPTNAWAIGSRGQAHQQAGRYDEAVTDLTAALELDPTLTWALGARGETHQQAGRYEQAVADYTAALELDPTDDWALAQRGETHRQAGRYEQAITDYTAALELDPTDAWALGSRGQAHQQAGRYEQAVTDLTAALELDPTLDWALASRSQAHRQAGHREEARMDVEQATEAHPDDLECAFEKLMLETVEGRFEAFREQWRQLLTSPVNPQDETKASYLRLFRTVLIEPEAGVPEATTGVLATHPSEGDIADAVRYLAELSVLEGEVGERARQCHDLIMRRPSS</sequence>
<dbReference type="Pfam" id="PF00515">
    <property type="entry name" value="TPR_1"/>
    <property type="match status" value="1"/>
</dbReference>
<dbReference type="AlphaFoldDB" id="A0A8D4BEN0"/>
<evidence type="ECO:0000256" key="1">
    <source>
        <dbReference type="ARBA" id="ARBA00022737"/>
    </source>
</evidence>
<keyword evidence="4" id="KW-0614">Plasmid</keyword>
<feature type="repeat" description="TPR" evidence="3">
    <location>
        <begin position="1018"/>
        <end position="1051"/>
    </location>
</feature>
<dbReference type="KEGG" id="sfa:Sfla_6765"/>
<proteinExistence type="predicted"/>
<feature type="repeat" description="TPR" evidence="3">
    <location>
        <begin position="678"/>
        <end position="711"/>
    </location>
</feature>
<dbReference type="SUPFAM" id="SSF52540">
    <property type="entry name" value="P-loop containing nucleoside triphosphate hydrolases"/>
    <property type="match status" value="1"/>
</dbReference>
<evidence type="ECO:0000256" key="3">
    <source>
        <dbReference type="PROSITE-ProRule" id="PRU00339"/>
    </source>
</evidence>
<dbReference type="PANTHER" id="PTHR44858:SF1">
    <property type="entry name" value="UDP-N-ACETYLGLUCOSAMINE--PEPTIDE N-ACETYLGLUCOSAMINYLTRANSFERASE SPINDLY-RELATED"/>
    <property type="match status" value="1"/>
</dbReference>
<feature type="repeat" description="TPR" evidence="3">
    <location>
        <begin position="950"/>
        <end position="983"/>
    </location>
</feature>
<reference evidence="4 5" key="1">
    <citation type="submission" date="2011-01" db="EMBL/GenBank/DDBJ databases">
        <title>Complete sequence of plasmid2 of Streptomyces flavogriseus ATCC 33331.</title>
        <authorList>
            <consortium name="US DOE Joint Genome Institute"/>
            <person name="Lucas S."/>
            <person name="Copeland A."/>
            <person name="Lapidus A."/>
            <person name="Cheng J.-F."/>
            <person name="Goodwin L."/>
            <person name="Pitluck S."/>
            <person name="Davenport K."/>
            <person name="Detter J.C."/>
            <person name="Han C."/>
            <person name="Tapia R."/>
            <person name="Land M."/>
            <person name="Hauser L."/>
            <person name="Kyrpides N."/>
            <person name="Ivanova N."/>
            <person name="Ovchinnikova G."/>
            <person name="Pagani I."/>
            <person name="Brumm P."/>
            <person name="Mead D."/>
            <person name="Woyke T."/>
        </authorList>
    </citation>
    <scope>NUCLEOTIDE SEQUENCE [LARGE SCALE GENOMIC DNA]</scope>
    <source>
        <strain evidence="5">ATCC 33331 / IAF-45CD</strain>
        <plasmid evidence="4 5">pSFLA02</plasmid>
    </source>
</reference>
<evidence type="ECO:0000313" key="4">
    <source>
        <dbReference type="EMBL" id="ADW08052.1"/>
    </source>
</evidence>
<dbReference type="InterPro" id="IPR019734">
    <property type="entry name" value="TPR_rpt"/>
</dbReference>
<feature type="repeat" description="TPR" evidence="3">
    <location>
        <begin position="644"/>
        <end position="677"/>
    </location>
</feature>
<evidence type="ECO:0000256" key="2">
    <source>
        <dbReference type="ARBA" id="ARBA00022803"/>
    </source>
</evidence>
<dbReference type="Pfam" id="PF07719">
    <property type="entry name" value="TPR_2"/>
    <property type="match status" value="3"/>
</dbReference>
<dbReference type="PANTHER" id="PTHR44858">
    <property type="entry name" value="TETRATRICOPEPTIDE REPEAT PROTEIN 6"/>
    <property type="match status" value="1"/>
</dbReference>
<dbReference type="EMBL" id="CP002477">
    <property type="protein sequence ID" value="ADW08052.1"/>
    <property type="molecule type" value="Genomic_DNA"/>
</dbReference>
<feature type="repeat" description="TPR" evidence="3">
    <location>
        <begin position="882"/>
        <end position="915"/>
    </location>
</feature>
<dbReference type="Pfam" id="PF13432">
    <property type="entry name" value="TPR_16"/>
    <property type="match status" value="3"/>
</dbReference>
<dbReference type="Gene3D" id="3.40.50.300">
    <property type="entry name" value="P-loop containing nucleotide triphosphate hydrolases"/>
    <property type="match status" value="1"/>
</dbReference>
<dbReference type="PROSITE" id="PS50293">
    <property type="entry name" value="TPR_REGION"/>
    <property type="match status" value="2"/>
</dbReference>
<dbReference type="InterPro" id="IPR011990">
    <property type="entry name" value="TPR-like_helical_dom_sf"/>
</dbReference>
<geneLocation type="plasmid" evidence="4 5">
    <name>pSFLA02</name>
</geneLocation>
<dbReference type="InterPro" id="IPR027417">
    <property type="entry name" value="P-loop_NTPase"/>
</dbReference>
<dbReference type="SMART" id="SM00028">
    <property type="entry name" value="TPR"/>
    <property type="match status" value="18"/>
</dbReference>
<dbReference type="InterPro" id="IPR050498">
    <property type="entry name" value="Ycf3"/>
</dbReference>
<dbReference type="Pfam" id="PF13414">
    <property type="entry name" value="TPR_11"/>
    <property type="match status" value="3"/>
</dbReference>
<feature type="repeat" description="TPR" evidence="3">
    <location>
        <begin position="780"/>
        <end position="813"/>
    </location>
</feature>
<name>A0A8D4BEN0_STRFA</name>
<gene>
    <name evidence="4" type="ORF">Sfla_6765</name>
</gene>
<dbReference type="InterPro" id="IPR013105">
    <property type="entry name" value="TPR_2"/>
</dbReference>
<dbReference type="Gene3D" id="1.25.40.10">
    <property type="entry name" value="Tetratricopeptide repeat domain"/>
    <property type="match status" value="6"/>
</dbReference>
<organism evidence="4 5">
    <name type="scientific">Streptomyces pratensis (strain ATCC 33331 / IAF-45CD)</name>
    <dbReference type="NCBI Taxonomy" id="591167"/>
    <lineage>
        <taxon>Bacteria</taxon>
        <taxon>Bacillati</taxon>
        <taxon>Actinomycetota</taxon>
        <taxon>Actinomycetes</taxon>
        <taxon>Kitasatosporales</taxon>
        <taxon>Streptomycetaceae</taxon>
        <taxon>Streptomyces</taxon>
    </lineage>
</organism>
<dbReference type="PROSITE" id="PS50005">
    <property type="entry name" value="TPR"/>
    <property type="match status" value="16"/>
</dbReference>